<name>A0A372JM21_9ACTN</name>
<sequence length="91" mass="9903">MIIVSVAVAALFLMLVVLFYLLAFARASRRDVFFVPADSRGTRRARRVTGMYVRGVEGPDVRSVPGTRGGVPHARDGVLDTRGGDEELVGR</sequence>
<feature type="compositionally biased region" description="Basic and acidic residues" evidence="1">
    <location>
        <begin position="73"/>
        <end position="91"/>
    </location>
</feature>
<dbReference type="RefSeq" id="WP_117357942.1">
    <property type="nucleotide sequence ID" value="NZ_QURH01000242.1"/>
</dbReference>
<feature type="region of interest" description="Disordered" evidence="1">
    <location>
        <begin position="64"/>
        <end position="91"/>
    </location>
</feature>
<dbReference type="AlphaFoldDB" id="A0A372JM21"/>
<keyword evidence="3" id="KW-1185">Reference proteome</keyword>
<gene>
    <name evidence="2" type="ORF">DZF91_14195</name>
</gene>
<evidence type="ECO:0000313" key="2">
    <source>
        <dbReference type="EMBL" id="RFU41000.1"/>
    </source>
</evidence>
<reference evidence="2 3" key="1">
    <citation type="submission" date="2018-08" db="EMBL/GenBank/DDBJ databases">
        <title>Actinomadura jelena sp. nov., a novel Actinomycete isolated from soil in Chad.</title>
        <authorList>
            <person name="Shi L."/>
        </authorList>
    </citation>
    <scope>NUCLEOTIDE SEQUENCE [LARGE SCALE GENOMIC DNA]</scope>
    <source>
        <strain evidence="2 3">NEAU-G17</strain>
    </source>
</reference>
<comment type="caution">
    <text evidence="2">The sequence shown here is derived from an EMBL/GenBank/DDBJ whole genome shotgun (WGS) entry which is preliminary data.</text>
</comment>
<dbReference type="EMBL" id="QURH01000242">
    <property type="protein sequence ID" value="RFU41000.1"/>
    <property type="molecule type" value="Genomic_DNA"/>
</dbReference>
<dbReference type="Proteomes" id="UP000261811">
    <property type="component" value="Unassembled WGS sequence"/>
</dbReference>
<evidence type="ECO:0000256" key="1">
    <source>
        <dbReference type="SAM" id="MobiDB-lite"/>
    </source>
</evidence>
<protein>
    <submittedName>
        <fullName evidence="2">Uncharacterized protein</fullName>
    </submittedName>
</protein>
<dbReference type="OrthoDB" id="3483155at2"/>
<organism evidence="2 3">
    <name type="scientific">Actinomadura logoneensis</name>
    <dbReference type="NCBI Taxonomy" id="2293572"/>
    <lineage>
        <taxon>Bacteria</taxon>
        <taxon>Bacillati</taxon>
        <taxon>Actinomycetota</taxon>
        <taxon>Actinomycetes</taxon>
        <taxon>Streptosporangiales</taxon>
        <taxon>Thermomonosporaceae</taxon>
        <taxon>Actinomadura</taxon>
    </lineage>
</organism>
<evidence type="ECO:0000313" key="3">
    <source>
        <dbReference type="Proteomes" id="UP000261811"/>
    </source>
</evidence>
<proteinExistence type="predicted"/>
<accession>A0A372JM21</accession>